<protein>
    <submittedName>
        <fullName evidence="2">Uncharacterized protein</fullName>
    </submittedName>
</protein>
<dbReference type="Proteomes" id="UP001222027">
    <property type="component" value="Unassembled WGS sequence"/>
</dbReference>
<gene>
    <name evidence="2" type="ORF">OPV22_004192</name>
</gene>
<organism evidence="2 3">
    <name type="scientific">Ensete ventricosum</name>
    <name type="common">Abyssinian banana</name>
    <name type="synonym">Musa ensete</name>
    <dbReference type="NCBI Taxonomy" id="4639"/>
    <lineage>
        <taxon>Eukaryota</taxon>
        <taxon>Viridiplantae</taxon>
        <taxon>Streptophyta</taxon>
        <taxon>Embryophyta</taxon>
        <taxon>Tracheophyta</taxon>
        <taxon>Spermatophyta</taxon>
        <taxon>Magnoliopsida</taxon>
        <taxon>Liliopsida</taxon>
        <taxon>Zingiberales</taxon>
        <taxon>Musaceae</taxon>
        <taxon>Ensete</taxon>
    </lineage>
</organism>
<evidence type="ECO:0000313" key="2">
    <source>
        <dbReference type="EMBL" id="KAJ8513758.1"/>
    </source>
</evidence>
<reference evidence="2 3" key="1">
    <citation type="submission" date="2022-12" db="EMBL/GenBank/DDBJ databases">
        <title>Chromosome-scale assembly of the Ensete ventricosum genome.</title>
        <authorList>
            <person name="Dussert Y."/>
            <person name="Stocks J."/>
            <person name="Wendawek A."/>
            <person name="Woldeyes F."/>
            <person name="Nichols R.A."/>
            <person name="Borrell J.S."/>
        </authorList>
    </citation>
    <scope>NUCLEOTIDE SEQUENCE [LARGE SCALE GENOMIC DNA]</scope>
    <source>
        <strain evidence="3">cv. Maze</strain>
        <tissue evidence="2">Seeds</tissue>
    </source>
</reference>
<evidence type="ECO:0000256" key="1">
    <source>
        <dbReference type="SAM" id="MobiDB-lite"/>
    </source>
</evidence>
<sequence>MQTYPLSHASSPGETLSERDPRLVKSPVHSRQGYASTTAGRFVRPQSPPPRPFRISLFVLRNILELRPMNRVEDGVACAT</sequence>
<feature type="region of interest" description="Disordered" evidence="1">
    <location>
        <begin position="1"/>
        <end position="47"/>
    </location>
</feature>
<feature type="compositionally biased region" description="Polar residues" evidence="1">
    <location>
        <begin position="1"/>
        <end position="14"/>
    </location>
</feature>
<evidence type="ECO:0000313" key="3">
    <source>
        <dbReference type="Proteomes" id="UP001222027"/>
    </source>
</evidence>
<dbReference type="EMBL" id="JAQQAF010000001">
    <property type="protein sequence ID" value="KAJ8513758.1"/>
    <property type="molecule type" value="Genomic_DNA"/>
</dbReference>
<comment type="caution">
    <text evidence="2">The sequence shown here is derived from an EMBL/GenBank/DDBJ whole genome shotgun (WGS) entry which is preliminary data.</text>
</comment>
<dbReference type="AlphaFoldDB" id="A0AAV8S311"/>
<name>A0AAV8S311_ENSVE</name>
<accession>A0AAV8S311</accession>
<keyword evidence="3" id="KW-1185">Reference proteome</keyword>
<proteinExistence type="predicted"/>